<proteinExistence type="predicted"/>
<dbReference type="AlphaFoldDB" id="A0A540KVD1"/>
<evidence type="ECO:0000313" key="2">
    <source>
        <dbReference type="EMBL" id="TQD78177.1"/>
    </source>
</evidence>
<reference evidence="2 3" key="1">
    <citation type="journal article" date="2019" name="G3 (Bethesda)">
        <title>Sequencing of a Wild Apple (Malus baccata) Genome Unravels the Differences Between Cultivated and Wild Apple Species Regarding Disease Resistance and Cold Tolerance.</title>
        <authorList>
            <person name="Chen X."/>
        </authorList>
    </citation>
    <scope>NUCLEOTIDE SEQUENCE [LARGE SCALE GENOMIC DNA]</scope>
    <source>
        <strain evidence="3">cv. Shandingzi</strain>
        <tissue evidence="2">Leaves</tissue>
    </source>
</reference>
<dbReference type="InterPro" id="IPR000504">
    <property type="entry name" value="RRM_dom"/>
</dbReference>
<accession>A0A540KVD1</accession>
<dbReference type="EMBL" id="VIEB01000920">
    <property type="protein sequence ID" value="TQD78177.1"/>
    <property type="molecule type" value="Genomic_DNA"/>
</dbReference>
<dbReference type="PANTHER" id="PTHR32254:SF14">
    <property type="entry name" value="EXPRESSED PROTEIN"/>
    <property type="match status" value="1"/>
</dbReference>
<organism evidence="2 3">
    <name type="scientific">Malus baccata</name>
    <name type="common">Siberian crab apple</name>
    <name type="synonym">Pyrus baccata</name>
    <dbReference type="NCBI Taxonomy" id="106549"/>
    <lineage>
        <taxon>Eukaryota</taxon>
        <taxon>Viridiplantae</taxon>
        <taxon>Streptophyta</taxon>
        <taxon>Embryophyta</taxon>
        <taxon>Tracheophyta</taxon>
        <taxon>Spermatophyta</taxon>
        <taxon>Magnoliopsida</taxon>
        <taxon>eudicotyledons</taxon>
        <taxon>Gunneridae</taxon>
        <taxon>Pentapetalae</taxon>
        <taxon>rosids</taxon>
        <taxon>fabids</taxon>
        <taxon>Rosales</taxon>
        <taxon>Rosaceae</taxon>
        <taxon>Amygdaloideae</taxon>
        <taxon>Maleae</taxon>
        <taxon>Malus</taxon>
    </lineage>
</organism>
<dbReference type="InterPro" id="IPR010471">
    <property type="entry name" value="DUF1068"/>
</dbReference>
<dbReference type="STRING" id="106549.A0A540KVD1"/>
<dbReference type="Proteomes" id="UP000315295">
    <property type="component" value="Unassembled WGS sequence"/>
</dbReference>
<gene>
    <name evidence="2" type="ORF">C1H46_036249</name>
</gene>
<evidence type="ECO:0000313" key="3">
    <source>
        <dbReference type="Proteomes" id="UP000315295"/>
    </source>
</evidence>
<feature type="domain" description="RRM" evidence="1">
    <location>
        <begin position="110"/>
        <end position="135"/>
    </location>
</feature>
<name>A0A540KVD1_MALBA</name>
<keyword evidence="3" id="KW-1185">Reference proteome</keyword>
<comment type="caution">
    <text evidence="2">The sequence shown here is derived from an EMBL/GenBank/DDBJ whole genome shotgun (WGS) entry which is preliminary data.</text>
</comment>
<dbReference type="PANTHER" id="PTHR32254">
    <property type="entry name" value="EXPRESSED PROTEIN"/>
    <property type="match status" value="1"/>
</dbReference>
<dbReference type="Pfam" id="PF00076">
    <property type="entry name" value="RRM_1"/>
    <property type="match status" value="1"/>
</dbReference>
<dbReference type="Pfam" id="PF06364">
    <property type="entry name" value="DUF1068"/>
    <property type="match status" value="1"/>
</dbReference>
<sequence>MDLPFCTRVRHPRKEGNGWHSFSASLGWISGILHWFKELCGSFDSRVEALENQEQAHMALLEAKKIASQYQKEADKCSSGMETCEEAREKGRDENIVVGASYLFRVWVAQRPPSYAFVDFDDSRDAEDAIRELDAVTDNYKQENITTVNARKARAFLCVLQFPLRSLYCLIIRTFSFCSSSRNMVADPHAIKVASRGNGPQFLITELKFVLNQQSRYDCFFVQACVE</sequence>
<protein>
    <recommendedName>
        <fullName evidence="1">RRM domain-containing protein</fullName>
    </recommendedName>
</protein>
<dbReference type="GO" id="GO:0003723">
    <property type="term" value="F:RNA binding"/>
    <property type="evidence" value="ECO:0007669"/>
    <property type="project" value="InterPro"/>
</dbReference>
<evidence type="ECO:0000259" key="1">
    <source>
        <dbReference type="Pfam" id="PF00076"/>
    </source>
</evidence>